<dbReference type="EMBL" id="SRLO01001697">
    <property type="protein sequence ID" value="TNN35856.1"/>
    <property type="molecule type" value="Genomic_DNA"/>
</dbReference>
<comment type="caution">
    <text evidence="4">The sequence shown here is derived from an EMBL/GenBank/DDBJ whole genome shotgun (WGS) entry which is preliminary data.</text>
</comment>
<dbReference type="Proteomes" id="UP000314294">
    <property type="component" value="Unassembled WGS sequence"/>
</dbReference>
<feature type="region of interest" description="Disordered" evidence="1">
    <location>
        <begin position="156"/>
        <end position="220"/>
    </location>
</feature>
<reference evidence="4 5" key="1">
    <citation type="submission" date="2019-03" db="EMBL/GenBank/DDBJ databases">
        <title>First draft genome of Liparis tanakae, snailfish: a comprehensive survey of snailfish specific genes.</title>
        <authorList>
            <person name="Kim W."/>
            <person name="Song I."/>
            <person name="Jeong J.-H."/>
            <person name="Kim D."/>
            <person name="Kim S."/>
            <person name="Ryu S."/>
            <person name="Song J.Y."/>
            <person name="Lee S.K."/>
        </authorList>
    </citation>
    <scope>NUCLEOTIDE SEQUENCE [LARGE SCALE GENOMIC DNA]</scope>
    <source>
        <tissue evidence="4">Muscle</tissue>
    </source>
</reference>
<gene>
    <name evidence="4" type="primary">Tmed5</name>
    <name evidence="4" type="ORF">EYF80_053976</name>
</gene>
<evidence type="ECO:0000313" key="4">
    <source>
        <dbReference type="EMBL" id="TNN35856.1"/>
    </source>
</evidence>
<keyword evidence="2" id="KW-0732">Signal</keyword>
<keyword evidence="5" id="KW-1185">Reference proteome</keyword>
<dbReference type="Pfam" id="PF01105">
    <property type="entry name" value="EMP24_GP25L"/>
    <property type="match status" value="1"/>
</dbReference>
<dbReference type="OrthoDB" id="5976732at2759"/>
<evidence type="ECO:0000256" key="1">
    <source>
        <dbReference type="SAM" id="MobiDB-lite"/>
    </source>
</evidence>
<evidence type="ECO:0000313" key="5">
    <source>
        <dbReference type="Proteomes" id="UP000314294"/>
    </source>
</evidence>
<proteinExistence type="predicted"/>
<feature type="chain" id="PRO_5021320233" evidence="2">
    <location>
        <begin position="27"/>
        <end position="272"/>
    </location>
</feature>
<feature type="compositionally biased region" description="Acidic residues" evidence="1">
    <location>
        <begin position="262"/>
        <end position="272"/>
    </location>
</feature>
<feature type="domain" description="GOLD" evidence="3">
    <location>
        <begin position="36"/>
        <end position="75"/>
    </location>
</feature>
<evidence type="ECO:0000256" key="2">
    <source>
        <dbReference type="SAM" id="SignalP"/>
    </source>
</evidence>
<dbReference type="AlphaFoldDB" id="A0A4Z2F3Q2"/>
<feature type="region of interest" description="Disordered" evidence="1">
    <location>
        <begin position="239"/>
        <end position="272"/>
    </location>
</feature>
<accession>A0A4Z2F3Q2</accession>
<sequence>MEVVRALLCLLSVFAALLSDRLVVLASFSQSLDSDFTFTLPAGRKECFYQTMKRDASLELEYQQQHEDSSKDVRVGREAGEVHGRIAFKELGDDAPDELKATYERGQRLPGGQIGDTICCRRYSVRLTDDVGEQQIPPGDKSQQLSDSHIAVQVRRAGFRDPGPKLCVAQPGEDGGHGGDQEGDDDAGSGAVPGHLSRQDVDPGPQGAAHAQGHQVQGGQASVEGGLLALRLHGLPLRQAHQQGLGPRARHAAASGPGWREEGEEEEEVSVV</sequence>
<keyword evidence="4" id="KW-0812">Transmembrane</keyword>
<feature type="signal peptide" evidence="2">
    <location>
        <begin position="1"/>
        <end position="26"/>
    </location>
</feature>
<protein>
    <submittedName>
        <fullName evidence="4">Transmembrane emp24 domain-containing protein 5</fullName>
    </submittedName>
</protein>
<keyword evidence="4" id="KW-0472">Membrane</keyword>
<organism evidence="4 5">
    <name type="scientific">Liparis tanakae</name>
    <name type="common">Tanaka's snailfish</name>
    <dbReference type="NCBI Taxonomy" id="230148"/>
    <lineage>
        <taxon>Eukaryota</taxon>
        <taxon>Metazoa</taxon>
        <taxon>Chordata</taxon>
        <taxon>Craniata</taxon>
        <taxon>Vertebrata</taxon>
        <taxon>Euteleostomi</taxon>
        <taxon>Actinopterygii</taxon>
        <taxon>Neopterygii</taxon>
        <taxon>Teleostei</taxon>
        <taxon>Neoteleostei</taxon>
        <taxon>Acanthomorphata</taxon>
        <taxon>Eupercaria</taxon>
        <taxon>Perciformes</taxon>
        <taxon>Cottioidei</taxon>
        <taxon>Cottales</taxon>
        <taxon>Liparidae</taxon>
        <taxon>Liparis</taxon>
    </lineage>
</organism>
<feature type="compositionally biased region" description="Low complexity" evidence="1">
    <location>
        <begin position="203"/>
        <end position="220"/>
    </location>
</feature>
<name>A0A4Z2F3Q2_9TELE</name>
<evidence type="ECO:0000259" key="3">
    <source>
        <dbReference type="Pfam" id="PF01105"/>
    </source>
</evidence>
<dbReference type="InterPro" id="IPR009038">
    <property type="entry name" value="GOLD_dom"/>
</dbReference>